<keyword evidence="3" id="KW-1185">Reference proteome</keyword>
<dbReference type="PANTHER" id="PTHR48229:SF2">
    <property type="entry name" value="CAIB_BAIF FAMILY PROTEIN"/>
    <property type="match status" value="1"/>
</dbReference>
<accession>A0AAV9JI53</accession>
<evidence type="ECO:0000256" key="1">
    <source>
        <dbReference type="ARBA" id="ARBA00008383"/>
    </source>
</evidence>
<dbReference type="Pfam" id="PF02515">
    <property type="entry name" value="CoA_transf_3"/>
    <property type="match status" value="1"/>
</dbReference>
<comment type="similarity">
    <text evidence="1">Belongs to the CoA-transferase III family.</text>
</comment>
<sequence>MDPDISLDSIGLPHDVDASTMESSWQPFIEKIGRLDSSEMQNIASDTYKQAGTICWTAEEYKQSDHGKANSNVGLFELREHVIAGQKPCWWPDSPQTSPARPLAGLKVVDITRVIAAPAITRGLAEMGASIMRVTAPHLNDYSSLHCDLNWGKWNCSLDFRSPEDRARLRDLIRDADVVVTAYRPHVLDKWGFGEADVIDMCKDRERGIIYVRENCYGWHGPWSYRSGWQQISDAVRWHLHLSPKDIKLSKAQQNCGVSMEFGRAMGNDEPVTPVFPNSDYCTGISGVCGILQALLCRAERGGSYSVDVALNYYSQWLVNSVGTYPDPVWQSLWQRNGKPVFRHFHNMLYTIPRMLNMLNTNSKDVVFRDEFFENRSAANLGTEIRTVKPILQFPTGDVRLGYNVGTRTNGVDQPHWPEDLMTEVVE</sequence>
<dbReference type="SUPFAM" id="SSF89796">
    <property type="entry name" value="CoA-transferase family III (CaiB/BaiF)"/>
    <property type="match status" value="1"/>
</dbReference>
<dbReference type="InterPro" id="IPR003673">
    <property type="entry name" value="CoA-Trfase_fam_III"/>
</dbReference>
<protein>
    <submittedName>
        <fullName evidence="2">Uncharacterized protein</fullName>
    </submittedName>
</protein>
<organism evidence="2 3">
    <name type="scientific">Oleoguttula mirabilis</name>
    <dbReference type="NCBI Taxonomy" id="1507867"/>
    <lineage>
        <taxon>Eukaryota</taxon>
        <taxon>Fungi</taxon>
        <taxon>Dikarya</taxon>
        <taxon>Ascomycota</taxon>
        <taxon>Pezizomycotina</taxon>
        <taxon>Dothideomycetes</taxon>
        <taxon>Dothideomycetidae</taxon>
        <taxon>Mycosphaerellales</taxon>
        <taxon>Teratosphaeriaceae</taxon>
        <taxon>Oleoguttula</taxon>
    </lineage>
</organism>
<dbReference type="EMBL" id="JAVFHQ010000021">
    <property type="protein sequence ID" value="KAK4545093.1"/>
    <property type="molecule type" value="Genomic_DNA"/>
</dbReference>
<proteinExistence type="inferred from homology"/>
<gene>
    <name evidence="2" type="ORF">LTR36_003644</name>
</gene>
<dbReference type="PANTHER" id="PTHR48229">
    <property type="entry name" value="CAIB/BAIF FAMILY ENZYME (AFU_ORTHOLOGUE AFUA_1G05360)-RELATED"/>
    <property type="match status" value="1"/>
</dbReference>
<dbReference type="InterPro" id="IPR023606">
    <property type="entry name" value="CoA-Trfase_III_dom_1_sf"/>
</dbReference>
<dbReference type="AlphaFoldDB" id="A0AAV9JI53"/>
<comment type="caution">
    <text evidence="2">The sequence shown here is derived from an EMBL/GenBank/DDBJ whole genome shotgun (WGS) entry which is preliminary data.</text>
</comment>
<dbReference type="Proteomes" id="UP001324427">
    <property type="component" value="Unassembled WGS sequence"/>
</dbReference>
<dbReference type="GO" id="GO:0003824">
    <property type="term" value="F:catalytic activity"/>
    <property type="evidence" value="ECO:0007669"/>
    <property type="project" value="InterPro"/>
</dbReference>
<evidence type="ECO:0000313" key="2">
    <source>
        <dbReference type="EMBL" id="KAK4545093.1"/>
    </source>
</evidence>
<evidence type="ECO:0000313" key="3">
    <source>
        <dbReference type="Proteomes" id="UP001324427"/>
    </source>
</evidence>
<dbReference type="Gene3D" id="3.40.50.10540">
    <property type="entry name" value="Crotonobetainyl-coa:carnitine coa-transferase, domain 1"/>
    <property type="match status" value="1"/>
</dbReference>
<name>A0AAV9JI53_9PEZI</name>
<dbReference type="InterPro" id="IPR052985">
    <property type="entry name" value="CoA-trans_III_biosynth/detox"/>
</dbReference>
<reference evidence="2 3" key="1">
    <citation type="submission" date="2021-11" db="EMBL/GenBank/DDBJ databases">
        <title>Black yeast isolated from Biological Soil Crust.</title>
        <authorList>
            <person name="Kurbessoian T."/>
        </authorList>
    </citation>
    <scope>NUCLEOTIDE SEQUENCE [LARGE SCALE GENOMIC DNA]</scope>
    <source>
        <strain evidence="2 3">CCFEE 5522</strain>
    </source>
</reference>